<dbReference type="Gene3D" id="3.20.80.10">
    <property type="entry name" value="Regulatory factor, effector binding domain"/>
    <property type="match status" value="1"/>
</dbReference>
<proteinExistence type="predicted"/>
<dbReference type="Proteomes" id="UP001172728">
    <property type="component" value="Unassembled WGS sequence"/>
</dbReference>
<organism evidence="1 2">
    <name type="scientific">Demequina litoralis</name>
    <dbReference type="NCBI Taxonomy" id="3051660"/>
    <lineage>
        <taxon>Bacteria</taxon>
        <taxon>Bacillati</taxon>
        <taxon>Actinomycetota</taxon>
        <taxon>Actinomycetes</taxon>
        <taxon>Micrococcales</taxon>
        <taxon>Demequinaceae</taxon>
        <taxon>Demequina</taxon>
    </lineage>
</organism>
<evidence type="ECO:0000313" key="2">
    <source>
        <dbReference type="Proteomes" id="UP001172728"/>
    </source>
</evidence>
<name>A0ABT8GBB6_9MICO</name>
<protein>
    <submittedName>
        <fullName evidence="1">GyrI-like domain-containing protein</fullName>
    </submittedName>
</protein>
<comment type="caution">
    <text evidence="1">The sequence shown here is derived from an EMBL/GenBank/DDBJ whole genome shotgun (WGS) entry which is preliminary data.</text>
</comment>
<dbReference type="EMBL" id="JAUHPW010000008">
    <property type="protein sequence ID" value="MDN4476428.1"/>
    <property type="molecule type" value="Genomic_DNA"/>
</dbReference>
<dbReference type="InterPro" id="IPR011256">
    <property type="entry name" value="Reg_factor_effector_dom_sf"/>
</dbReference>
<gene>
    <name evidence="1" type="ORF">QQX09_11230</name>
</gene>
<dbReference type="SUPFAM" id="SSF55136">
    <property type="entry name" value="Probable bacterial effector-binding domain"/>
    <property type="match status" value="1"/>
</dbReference>
<accession>A0ABT8GBB6</accession>
<reference evidence="1" key="1">
    <citation type="submission" date="2023-06" db="EMBL/GenBank/DDBJ databases">
        <title>Sysu t00192.</title>
        <authorList>
            <person name="Gao L."/>
            <person name="Fang B.-Z."/>
            <person name="Li W.-J."/>
        </authorList>
    </citation>
    <scope>NUCLEOTIDE SEQUENCE</scope>
    <source>
        <strain evidence="1">SYSU T00192</strain>
    </source>
</reference>
<keyword evidence="2" id="KW-1185">Reference proteome</keyword>
<dbReference type="RefSeq" id="WP_301134705.1">
    <property type="nucleotide sequence ID" value="NZ_JAUHPW010000008.1"/>
</dbReference>
<evidence type="ECO:0000313" key="1">
    <source>
        <dbReference type="EMBL" id="MDN4476428.1"/>
    </source>
</evidence>
<sequence>MSGLQHLPARAYVAMPMDVSLAQLPRVVREEFDRVAALLASRGIAPRGAVIRYVSARPDGTFSIEVGHLVDAADLEGSPIEPDILPEGEYSVARHEGPYSGIGEVTRALMDSWGPAGVAPASAHTTTGDDYASWYELYLDMPREGPEGPEGAVEICVLTLPPEAG</sequence>